<keyword evidence="2" id="KW-1185">Reference proteome</keyword>
<evidence type="ECO:0000313" key="1">
    <source>
        <dbReference type="EMBL" id="KAF5943960.1"/>
    </source>
</evidence>
<reference evidence="1 2" key="2">
    <citation type="submission" date="2020-07" db="EMBL/GenBank/DDBJ databases">
        <title>Genome assembly of wild tea tree DASZ reveals pedigree and selection history of tea varieties.</title>
        <authorList>
            <person name="Zhang W."/>
        </authorList>
    </citation>
    <scope>NUCLEOTIDE SEQUENCE [LARGE SCALE GENOMIC DNA]</scope>
    <source>
        <strain evidence="2">cv. G240</strain>
        <tissue evidence="1">Leaf</tissue>
    </source>
</reference>
<dbReference type="Proteomes" id="UP000593564">
    <property type="component" value="Unassembled WGS sequence"/>
</dbReference>
<proteinExistence type="predicted"/>
<name>A0A7J7GTF1_CAMSI</name>
<accession>A0A7J7GTF1</accession>
<gene>
    <name evidence="1" type="ORF">HYC85_018037</name>
</gene>
<sequence>MECLRCWSSDQSGQWRNSNSLLCALPLCNQNVYEKLVEQFKVSISFLTFVYKHL</sequence>
<dbReference type="EMBL" id="JACBKZ010000008">
    <property type="protein sequence ID" value="KAF5943960.1"/>
    <property type="molecule type" value="Genomic_DNA"/>
</dbReference>
<evidence type="ECO:0000313" key="2">
    <source>
        <dbReference type="Proteomes" id="UP000593564"/>
    </source>
</evidence>
<comment type="caution">
    <text evidence="1">The sequence shown here is derived from an EMBL/GenBank/DDBJ whole genome shotgun (WGS) entry which is preliminary data.</text>
</comment>
<protein>
    <submittedName>
        <fullName evidence="1">Uncharacterized protein</fullName>
    </submittedName>
</protein>
<reference evidence="2" key="1">
    <citation type="journal article" date="2020" name="Nat. Commun.">
        <title>Genome assembly of wild tea tree DASZ reveals pedigree and selection history of tea varieties.</title>
        <authorList>
            <person name="Zhang W."/>
            <person name="Zhang Y."/>
            <person name="Qiu H."/>
            <person name="Guo Y."/>
            <person name="Wan H."/>
            <person name="Zhang X."/>
            <person name="Scossa F."/>
            <person name="Alseekh S."/>
            <person name="Zhang Q."/>
            <person name="Wang P."/>
            <person name="Xu L."/>
            <person name="Schmidt M.H."/>
            <person name="Jia X."/>
            <person name="Li D."/>
            <person name="Zhu A."/>
            <person name="Guo F."/>
            <person name="Chen W."/>
            <person name="Ni D."/>
            <person name="Usadel B."/>
            <person name="Fernie A.R."/>
            <person name="Wen W."/>
        </authorList>
    </citation>
    <scope>NUCLEOTIDE SEQUENCE [LARGE SCALE GENOMIC DNA]</scope>
    <source>
        <strain evidence="2">cv. G240</strain>
    </source>
</reference>
<organism evidence="1 2">
    <name type="scientific">Camellia sinensis</name>
    <name type="common">Tea plant</name>
    <name type="synonym">Thea sinensis</name>
    <dbReference type="NCBI Taxonomy" id="4442"/>
    <lineage>
        <taxon>Eukaryota</taxon>
        <taxon>Viridiplantae</taxon>
        <taxon>Streptophyta</taxon>
        <taxon>Embryophyta</taxon>
        <taxon>Tracheophyta</taxon>
        <taxon>Spermatophyta</taxon>
        <taxon>Magnoliopsida</taxon>
        <taxon>eudicotyledons</taxon>
        <taxon>Gunneridae</taxon>
        <taxon>Pentapetalae</taxon>
        <taxon>asterids</taxon>
        <taxon>Ericales</taxon>
        <taxon>Theaceae</taxon>
        <taxon>Camellia</taxon>
    </lineage>
</organism>
<dbReference type="AlphaFoldDB" id="A0A7J7GTF1"/>